<protein>
    <submittedName>
        <fullName evidence="2">Peptidase A1 domain-containing protein</fullName>
    </submittedName>
</protein>
<dbReference type="WBParaSite" id="GPLIN_000753900">
    <property type="protein sequence ID" value="GPLIN_000753900"/>
    <property type="gene ID" value="GPLIN_000753900"/>
</dbReference>
<evidence type="ECO:0000313" key="2">
    <source>
        <dbReference type="WBParaSite" id="GPLIN_000753900"/>
    </source>
</evidence>
<reference evidence="2" key="3">
    <citation type="submission" date="2016-06" db="UniProtKB">
        <authorList>
            <consortium name="WormBaseParasite"/>
        </authorList>
    </citation>
    <scope>IDENTIFICATION</scope>
</reference>
<accession>A0A183C3U5</accession>
<keyword evidence="1" id="KW-1185">Reference proteome</keyword>
<reference evidence="1" key="2">
    <citation type="submission" date="2014-05" db="EMBL/GenBank/DDBJ databases">
        <title>The genome and life-stage specific transcriptomes of Globodera pallida elucidate key aspects of plant parasitism by a cyst nematode.</title>
        <authorList>
            <person name="Cotton J.A."/>
            <person name="Lilley C.J."/>
            <person name="Jones L.M."/>
            <person name="Kikuchi T."/>
            <person name="Reid A.J."/>
            <person name="Thorpe P."/>
            <person name="Tsai I.J."/>
            <person name="Beasley H."/>
            <person name="Blok V."/>
            <person name="Cock P.J.A."/>
            <person name="Van den Akker S.E."/>
            <person name="Holroyd N."/>
            <person name="Hunt M."/>
            <person name="Mantelin S."/>
            <person name="Naghra H."/>
            <person name="Pain A."/>
            <person name="Palomares-Rius J.E."/>
            <person name="Zarowiecki M."/>
            <person name="Berriman M."/>
            <person name="Jones J.T."/>
            <person name="Urwin P.E."/>
        </authorList>
    </citation>
    <scope>NUCLEOTIDE SEQUENCE [LARGE SCALE GENOMIC DNA]</scope>
    <source>
        <strain evidence="1">Lindley</strain>
    </source>
</reference>
<dbReference type="Proteomes" id="UP000050741">
    <property type="component" value="Unassembled WGS sequence"/>
</dbReference>
<sequence>MQEQVKKPLSTYNLKRIVDAVKIEYLDNIARFKVIFNERSISHLSFSPQLGYVLGFQDPQNVQGLTENMIIGNSLSSLLRVVSVSGATPGELSCAQWTKVDLSHSPMVQR</sequence>
<dbReference type="AlphaFoldDB" id="A0A183C3U5"/>
<evidence type="ECO:0000313" key="1">
    <source>
        <dbReference type="Proteomes" id="UP000050741"/>
    </source>
</evidence>
<proteinExistence type="predicted"/>
<reference evidence="1" key="1">
    <citation type="submission" date="2013-12" db="EMBL/GenBank/DDBJ databases">
        <authorList>
            <person name="Aslett M."/>
        </authorList>
    </citation>
    <scope>NUCLEOTIDE SEQUENCE [LARGE SCALE GENOMIC DNA]</scope>
    <source>
        <strain evidence="1">Lindley</strain>
    </source>
</reference>
<name>A0A183C3U5_GLOPA</name>
<organism evidence="1 2">
    <name type="scientific">Globodera pallida</name>
    <name type="common">Potato cyst nematode worm</name>
    <name type="synonym">Heterodera pallida</name>
    <dbReference type="NCBI Taxonomy" id="36090"/>
    <lineage>
        <taxon>Eukaryota</taxon>
        <taxon>Metazoa</taxon>
        <taxon>Ecdysozoa</taxon>
        <taxon>Nematoda</taxon>
        <taxon>Chromadorea</taxon>
        <taxon>Rhabditida</taxon>
        <taxon>Tylenchina</taxon>
        <taxon>Tylenchomorpha</taxon>
        <taxon>Tylenchoidea</taxon>
        <taxon>Heteroderidae</taxon>
        <taxon>Heteroderinae</taxon>
        <taxon>Globodera</taxon>
    </lineage>
</organism>